<dbReference type="AlphaFoldDB" id="A0A699UZT3"/>
<evidence type="ECO:0000313" key="2">
    <source>
        <dbReference type="EMBL" id="GFD26809.1"/>
    </source>
</evidence>
<organism evidence="2">
    <name type="scientific">Tanacetum cinerariifolium</name>
    <name type="common">Dalmatian daisy</name>
    <name type="synonym">Chrysanthemum cinerariifolium</name>
    <dbReference type="NCBI Taxonomy" id="118510"/>
    <lineage>
        <taxon>Eukaryota</taxon>
        <taxon>Viridiplantae</taxon>
        <taxon>Streptophyta</taxon>
        <taxon>Embryophyta</taxon>
        <taxon>Tracheophyta</taxon>
        <taxon>Spermatophyta</taxon>
        <taxon>Magnoliopsida</taxon>
        <taxon>eudicotyledons</taxon>
        <taxon>Gunneridae</taxon>
        <taxon>Pentapetalae</taxon>
        <taxon>asterids</taxon>
        <taxon>campanulids</taxon>
        <taxon>Asterales</taxon>
        <taxon>Asteraceae</taxon>
        <taxon>Asteroideae</taxon>
        <taxon>Anthemideae</taxon>
        <taxon>Anthemidinae</taxon>
        <taxon>Tanacetum</taxon>
    </lineage>
</organism>
<feature type="compositionally biased region" description="Basic and acidic residues" evidence="1">
    <location>
        <begin position="1"/>
        <end position="15"/>
    </location>
</feature>
<protein>
    <submittedName>
        <fullName evidence="2">Uncharacterized protein</fullName>
    </submittedName>
</protein>
<dbReference type="EMBL" id="BKCJ011372020">
    <property type="protein sequence ID" value="GFD26809.1"/>
    <property type="molecule type" value="Genomic_DNA"/>
</dbReference>
<name>A0A699UZT3_TANCI</name>
<accession>A0A699UZT3</accession>
<evidence type="ECO:0000256" key="1">
    <source>
        <dbReference type="SAM" id="MobiDB-lite"/>
    </source>
</evidence>
<comment type="caution">
    <text evidence="2">The sequence shown here is derived from an EMBL/GenBank/DDBJ whole genome shotgun (WGS) entry which is preliminary data.</text>
</comment>
<proteinExistence type="predicted"/>
<sequence length="94" mass="10923">EPGKLEVRKPRVDKQNRRKTRRSNLIRHHRRTIAGMSLVVVNYGGLRDKFLNVVTINVAIGGWTITIRMRTSTGYITFLDCFHGSRRLTFLVKK</sequence>
<gene>
    <name evidence="2" type="ORF">Tci_898778</name>
</gene>
<feature type="non-terminal residue" evidence="2">
    <location>
        <position position="1"/>
    </location>
</feature>
<feature type="region of interest" description="Disordered" evidence="1">
    <location>
        <begin position="1"/>
        <end position="23"/>
    </location>
</feature>
<reference evidence="2" key="1">
    <citation type="journal article" date="2019" name="Sci. Rep.">
        <title>Draft genome of Tanacetum cinerariifolium, the natural source of mosquito coil.</title>
        <authorList>
            <person name="Yamashiro T."/>
            <person name="Shiraishi A."/>
            <person name="Satake H."/>
            <person name="Nakayama K."/>
        </authorList>
    </citation>
    <scope>NUCLEOTIDE SEQUENCE</scope>
</reference>